<feature type="compositionally biased region" description="Polar residues" evidence="1">
    <location>
        <begin position="456"/>
        <end position="465"/>
    </location>
</feature>
<evidence type="ECO:0000313" key="4">
    <source>
        <dbReference type="Proteomes" id="UP001370490"/>
    </source>
</evidence>
<keyword evidence="2" id="KW-0812">Transmembrane</keyword>
<keyword evidence="2" id="KW-1133">Transmembrane helix</keyword>
<accession>A0AAN8ZT42</accession>
<sequence>MFKQSPSRNHRSKGIKVKHVLQICLLVAVCFWLIYQVKHSHDKKKELDENGANISMNKQSEIVKLGRKDIPHVKHVDEEEEESEAEEEPKHEEEEQEEEENRTDDGRGAGDDEIDEHDQDKADEDADHEEDFLEDEKDREEEGDEKESEEKGGEEKEGESENEHSLEDQDHDVGGRNTHEAREENYKGDDASSAVGIILPEAENADVNILEPGSETNRTEETNINQERSGLDMGEKEVGDAGKLLSTNTTGEKAIEVSSSESEDTSLLHKTEESNVEDVRSNSTDVNTESAGSLSRKTPETQSDSSQAQNGAETEQSPTREGPNLQTTLTEEVRNLEMQSEIGHSESNTTASMEVQKTDATAGESSSSSTNSDSVESERVGVSNSVAVEENNSQSSTTMVNSEGAGDEKADTNVKLATDAQAVNDDPIDSSDTLLLQDPKDARVDLDTLPEIKPEVTNNEDSVAE</sequence>
<dbReference type="EMBL" id="JBAMMX010000002">
    <property type="protein sequence ID" value="KAK6945918.1"/>
    <property type="molecule type" value="Genomic_DNA"/>
</dbReference>
<keyword evidence="4" id="KW-1185">Reference proteome</keyword>
<name>A0AAN8ZT42_9MAGN</name>
<gene>
    <name evidence="3" type="ORF">RJ641_013462</name>
</gene>
<evidence type="ECO:0000256" key="2">
    <source>
        <dbReference type="SAM" id="Phobius"/>
    </source>
</evidence>
<feature type="compositionally biased region" description="Basic and acidic residues" evidence="1">
    <location>
        <begin position="229"/>
        <end position="240"/>
    </location>
</feature>
<feature type="compositionally biased region" description="Basic and acidic residues" evidence="1">
    <location>
        <begin position="266"/>
        <end position="280"/>
    </location>
</feature>
<feature type="compositionally biased region" description="Basic and acidic residues" evidence="1">
    <location>
        <begin position="64"/>
        <end position="77"/>
    </location>
</feature>
<organism evidence="3 4">
    <name type="scientific">Dillenia turbinata</name>
    <dbReference type="NCBI Taxonomy" id="194707"/>
    <lineage>
        <taxon>Eukaryota</taxon>
        <taxon>Viridiplantae</taxon>
        <taxon>Streptophyta</taxon>
        <taxon>Embryophyta</taxon>
        <taxon>Tracheophyta</taxon>
        <taxon>Spermatophyta</taxon>
        <taxon>Magnoliopsida</taxon>
        <taxon>eudicotyledons</taxon>
        <taxon>Gunneridae</taxon>
        <taxon>Pentapetalae</taxon>
        <taxon>Dilleniales</taxon>
        <taxon>Dilleniaceae</taxon>
        <taxon>Dillenia</taxon>
    </lineage>
</organism>
<feature type="compositionally biased region" description="Acidic residues" evidence="1">
    <location>
        <begin position="111"/>
        <end position="147"/>
    </location>
</feature>
<feature type="compositionally biased region" description="Polar residues" evidence="1">
    <location>
        <begin position="281"/>
        <end position="330"/>
    </location>
</feature>
<feature type="compositionally biased region" description="Polar residues" evidence="1">
    <location>
        <begin position="382"/>
        <end position="401"/>
    </location>
</feature>
<feature type="region of interest" description="Disordered" evidence="1">
    <location>
        <begin position="63"/>
        <end position="465"/>
    </location>
</feature>
<dbReference type="Proteomes" id="UP001370490">
    <property type="component" value="Unassembled WGS sequence"/>
</dbReference>
<dbReference type="PANTHER" id="PTHR33700">
    <property type="entry name" value="MYB-LIKE PROTEIN X"/>
    <property type="match status" value="1"/>
</dbReference>
<reference evidence="3 4" key="1">
    <citation type="submission" date="2023-12" db="EMBL/GenBank/DDBJ databases">
        <title>A high-quality genome assembly for Dillenia turbinata (Dilleniales).</title>
        <authorList>
            <person name="Chanderbali A."/>
        </authorList>
    </citation>
    <scope>NUCLEOTIDE SEQUENCE [LARGE SCALE GENOMIC DNA]</scope>
    <source>
        <strain evidence="3">LSX21</strain>
        <tissue evidence="3">Leaf</tissue>
    </source>
</reference>
<feature type="compositionally biased region" description="Acidic residues" evidence="1">
    <location>
        <begin position="78"/>
        <end position="87"/>
    </location>
</feature>
<comment type="caution">
    <text evidence="3">The sequence shown here is derived from an EMBL/GenBank/DDBJ whole genome shotgun (WGS) entry which is preliminary data.</text>
</comment>
<dbReference type="PANTHER" id="PTHR33700:SF4">
    <property type="entry name" value="MYB-LIKE PROTEIN X"/>
    <property type="match status" value="1"/>
</dbReference>
<protein>
    <submittedName>
        <fullName evidence="3">Uncharacterized protein</fullName>
    </submittedName>
</protein>
<feature type="transmembrane region" description="Helical" evidence="2">
    <location>
        <begin position="20"/>
        <end position="37"/>
    </location>
</feature>
<feature type="compositionally biased region" description="Basic and acidic residues" evidence="1">
    <location>
        <begin position="438"/>
        <end position="454"/>
    </location>
</feature>
<evidence type="ECO:0000256" key="1">
    <source>
        <dbReference type="SAM" id="MobiDB-lite"/>
    </source>
</evidence>
<keyword evidence="2" id="KW-0472">Membrane</keyword>
<evidence type="ECO:0000313" key="3">
    <source>
        <dbReference type="EMBL" id="KAK6945918.1"/>
    </source>
</evidence>
<proteinExistence type="predicted"/>
<feature type="compositionally biased region" description="Basic and acidic residues" evidence="1">
    <location>
        <begin position="148"/>
        <end position="190"/>
    </location>
</feature>
<dbReference type="AlphaFoldDB" id="A0AAN8ZT42"/>
<feature type="compositionally biased region" description="Low complexity" evidence="1">
    <location>
        <begin position="364"/>
        <end position="374"/>
    </location>
</feature>
<feature type="compositionally biased region" description="Polar residues" evidence="1">
    <location>
        <begin position="345"/>
        <end position="359"/>
    </location>
</feature>